<reference evidence="1" key="1">
    <citation type="submission" date="2019-08" db="EMBL/GenBank/DDBJ databases">
        <authorList>
            <person name="Kucharzyk K."/>
            <person name="Murdoch R.W."/>
            <person name="Higgins S."/>
            <person name="Loffler F."/>
        </authorList>
    </citation>
    <scope>NUCLEOTIDE SEQUENCE</scope>
</reference>
<gene>
    <name evidence="1" type="ORF">SDC9_206038</name>
</gene>
<protein>
    <submittedName>
        <fullName evidence="1">Uncharacterized protein</fullName>
    </submittedName>
</protein>
<comment type="caution">
    <text evidence="1">The sequence shown here is derived from an EMBL/GenBank/DDBJ whole genome shotgun (WGS) entry which is preliminary data.</text>
</comment>
<organism evidence="1">
    <name type="scientific">bioreactor metagenome</name>
    <dbReference type="NCBI Taxonomy" id="1076179"/>
    <lineage>
        <taxon>unclassified sequences</taxon>
        <taxon>metagenomes</taxon>
        <taxon>ecological metagenomes</taxon>
    </lineage>
</organism>
<name>A0A645JD48_9ZZZZ</name>
<accession>A0A645JD48</accession>
<evidence type="ECO:0000313" key="1">
    <source>
        <dbReference type="EMBL" id="MPN58334.1"/>
    </source>
</evidence>
<sequence>MDATSELRATALEPVTEVGPERLRWDRVFNPADYDAMIAVLFGEPSQTRHARKHQVMDEVLAMLPEGFPREAAADPQLVAASHRFATLVSQLQVTSRVDQGGEVPA</sequence>
<dbReference type="EMBL" id="VSSQ01130888">
    <property type="protein sequence ID" value="MPN58334.1"/>
    <property type="molecule type" value="Genomic_DNA"/>
</dbReference>
<proteinExistence type="predicted"/>
<dbReference type="AlphaFoldDB" id="A0A645JD48"/>